<gene>
    <name evidence="2" type="ORF">NDU88_006176</name>
</gene>
<keyword evidence="3" id="KW-1185">Reference proteome</keyword>
<sequence>MSLAEDKVQEAMRKWAPGPGGWWGGTTSPGETHIKRGGSRGHCVLATRARKGEEKTVQGKMKHRQAATERTASRTLARRQDSGRDQTLTPGKTRQGGNGEYTKSDFGCGGSLEEVQLRQRTYVRDTGVGPGSKGEEAS</sequence>
<reference evidence="2" key="1">
    <citation type="journal article" date="2022" name="bioRxiv">
        <title>Sequencing and chromosome-scale assembly of the giantPleurodeles waltlgenome.</title>
        <authorList>
            <person name="Brown T."/>
            <person name="Elewa A."/>
            <person name="Iarovenko S."/>
            <person name="Subramanian E."/>
            <person name="Araus A.J."/>
            <person name="Petzold A."/>
            <person name="Susuki M."/>
            <person name="Suzuki K.-i.T."/>
            <person name="Hayashi T."/>
            <person name="Toyoda A."/>
            <person name="Oliveira C."/>
            <person name="Osipova E."/>
            <person name="Leigh N.D."/>
            <person name="Simon A."/>
            <person name="Yun M.H."/>
        </authorList>
    </citation>
    <scope>NUCLEOTIDE SEQUENCE</scope>
    <source>
        <strain evidence="2">20211129_DDA</strain>
        <tissue evidence="2">Liver</tissue>
    </source>
</reference>
<protein>
    <submittedName>
        <fullName evidence="2">Uncharacterized protein</fullName>
    </submittedName>
</protein>
<feature type="compositionally biased region" description="Basic and acidic residues" evidence="1">
    <location>
        <begin position="1"/>
        <end position="13"/>
    </location>
</feature>
<dbReference type="EMBL" id="JANPWB010000010">
    <property type="protein sequence ID" value="KAJ1139812.1"/>
    <property type="molecule type" value="Genomic_DNA"/>
</dbReference>
<comment type="caution">
    <text evidence="2">The sequence shown here is derived from an EMBL/GenBank/DDBJ whole genome shotgun (WGS) entry which is preliminary data.</text>
</comment>
<evidence type="ECO:0000313" key="3">
    <source>
        <dbReference type="Proteomes" id="UP001066276"/>
    </source>
</evidence>
<evidence type="ECO:0000256" key="1">
    <source>
        <dbReference type="SAM" id="MobiDB-lite"/>
    </source>
</evidence>
<accession>A0AAV7QGW3</accession>
<evidence type="ECO:0000313" key="2">
    <source>
        <dbReference type="EMBL" id="KAJ1139812.1"/>
    </source>
</evidence>
<name>A0AAV7QGW3_PLEWA</name>
<feature type="region of interest" description="Disordered" evidence="1">
    <location>
        <begin position="1"/>
        <end position="138"/>
    </location>
</feature>
<organism evidence="2 3">
    <name type="scientific">Pleurodeles waltl</name>
    <name type="common">Iberian ribbed newt</name>
    <dbReference type="NCBI Taxonomy" id="8319"/>
    <lineage>
        <taxon>Eukaryota</taxon>
        <taxon>Metazoa</taxon>
        <taxon>Chordata</taxon>
        <taxon>Craniata</taxon>
        <taxon>Vertebrata</taxon>
        <taxon>Euteleostomi</taxon>
        <taxon>Amphibia</taxon>
        <taxon>Batrachia</taxon>
        <taxon>Caudata</taxon>
        <taxon>Salamandroidea</taxon>
        <taxon>Salamandridae</taxon>
        <taxon>Pleurodelinae</taxon>
        <taxon>Pleurodeles</taxon>
    </lineage>
</organism>
<proteinExistence type="predicted"/>
<dbReference type="Proteomes" id="UP001066276">
    <property type="component" value="Chromosome 6"/>
</dbReference>
<dbReference type="AlphaFoldDB" id="A0AAV7QGW3"/>